<comment type="caution">
    <text evidence="1">The sequence shown here is derived from an EMBL/GenBank/DDBJ whole genome shotgun (WGS) entry which is preliminary data.</text>
</comment>
<dbReference type="EMBL" id="RCHU02000008">
    <property type="protein sequence ID" value="KAL3582123.1"/>
    <property type="molecule type" value="Genomic_DNA"/>
</dbReference>
<evidence type="ECO:0000313" key="1">
    <source>
        <dbReference type="EMBL" id="KAL3582123.1"/>
    </source>
</evidence>
<sequence>MALAGYVSWEEVNVSSDKGRREVKYYLKKNDGGIDLAITGKEKSLRHMSYYFANSIRSNLYSMTPPVKLKSRREVIDWLNSIVSGSLPHEQSIQAGSLDNSDASRLDMETFKDIQSQKLGHYYSEFLWLGSPWTCRKRRKHYESFCRNGVKISVHDFVYVLAEESKRLVAYLEDLYEDSKGNKMVMVRWFHKIDEVDIVLPHNFNDREIFFSLCLQDLSIKCIDGLAIVLSPQHFKKFLNEAVHTRFNPFVCYKQFDNEEVTPFDITQVEGYWSQEILRYLTIPPSNYLENSQHPFSGLRGEGNDNDASRMRPKKMLRRSKDNDGVCTGSKELLTARYINMQSFHTSRVDGKTGYAFLSTAEVMQNPPQSLNVSSEVEVLSQDSGIRGCWFRASIIKKHKDKVKVRYQDISDAANEAQKLEEWVLVSRVAAPDQLAIRISGRTVVRPTPQFNKGQMASVADAGTAVDAWWNDAWWEGIVVHKETEDRIHVFFPGEKKESVFCCSDLRLSLEWLGNAWKHIKERPDILSHLSSCLERKQVTFISDESKLAQVAIPGSRQSGKANPECGDYPLESRLDMRKELKAPPDLSKDNLLAQLRWSSIKKRRRGSGSSGHKMHHNNNGGLRLSEAVGSNAGERFLIPTSLKKEMPGIGVKKSHNMLYSGTSLASVESLTLPLVQEIVLSADIRCAECQKRLADIMSRTNETESVLINVLEKKVTLTCRYPGMKVSTGQVAATCCMVLRINLDCNACCRKARRIILNMKEVETHLIEKQQCRISVCGVFRPSDVAIKLRKKMNRRVEILEIQEFGGGNEQEDPSPNVDG</sequence>
<name>A0ACC4BWW9_POPAL</name>
<evidence type="ECO:0000313" key="2">
    <source>
        <dbReference type="Proteomes" id="UP000309997"/>
    </source>
</evidence>
<gene>
    <name evidence="1" type="ORF">D5086_016455</name>
</gene>
<accession>A0ACC4BWW9</accession>
<organism evidence="1 2">
    <name type="scientific">Populus alba</name>
    <name type="common">White poplar</name>
    <dbReference type="NCBI Taxonomy" id="43335"/>
    <lineage>
        <taxon>Eukaryota</taxon>
        <taxon>Viridiplantae</taxon>
        <taxon>Streptophyta</taxon>
        <taxon>Embryophyta</taxon>
        <taxon>Tracheophyta</taxon>
        <taxon>Spermatophyta</taxon>
        <taxon>Magnoliopsida</taxon>
        <taxon>eudicotyledons</taxon>
        <taxon>Gunneridae</taxon>
        <taxon>Pentapetalae</taxon>
        <taxon>rosids</taxon>
        <taxon>fabids</taxon>
        <taxon>Malpighiales</taxon>
        <taxon>Salicaceae</taxon>
        <taxon>Saliceae</taxon>
        <taxon>Populus</taxon>
    </lineage>
</organism>
<keyword evidence="2" id="KW-1185">Reference proteome</keyword>
<dbReference type="Proteomes" id="UP000309997">
    <property type="component" value="Unassembled WGS sequence"/>
</dbReference>
<proteinExistence type="predicted"/>
<protein>
    <submittedName>
        <fullName evidence="1">Uncharacterized protein</fullName>
    </submittedName>
</protein>
<reference evidence="1 2" key="1">
    <citation type="journal article" date="2024" name="Plant Biotechnol. J.">
        <title>Genome and CRISPR/Cas9 system of a widespread forest tree (Populus alba) in the world.</title>
        <authorList>
            <person name="Liu Y.J."/>
            <person name="Jiang P.F."/>
            <person name="Han X.M."/>
            <person name="Li X.Y."/>
            <person name="Wang H.M."/>
            <person name="Wang Y.J."/>
            <person name="Wang X.X."/>
            <person name="Zeng Q.Y."/>
        </authorList>
    </citation>
    <scope>NUCLEOTIDE SEQUENCE [LARGE SCALE GENOMIC DNA]</scope>
    <source>
        <strain evidence="2">cv. PAL-ZL1</strain>
    </source>
</reference>